<evidence type="ECO:0000313" key="1">
    <source>
        <dbReference type="EMBL" id="MFC5749510.1"/>
    </source>
</evidence>
<organism evidence="1 2">
    <name type="scientific">Actinomadura rugatobispora</name>
    <dbReference type="NCBI Taxonomy" id="1994"/>
    <lineage>
        <taxon>Bacteria</taxon>
        <taxon>Bacillati</taxon>
        <taxon>Actinomycetota</taxon>
        <taxon>Actinomycetes</taxon>
        <taxon>Streptosporangiales</taxon>
        <taxon>Thermomonosporaceae</taxon>
        <taxon>Actinomadura</taxon>
    </lineage>
</organism>
<dbReference type="EMBL" id="JBHSON010000042">
    <property type="protein sequence ID" value="MFC5749510.1"/>
    <property type="molecule type" value="Genomic_DNA"/>
</dbReference>
<dbReference type="SUPFAM" id="SSF47413">
    <property type="entry name" value="lambda repressor-like DNA-binding domains"/>
    <property type="match status" value="1"/>
</dbReference>
<reference evidence="2" key="1">
    <citation type="journal article" date="2019" name="Int. J. Syst. Evol. Microbiol.">
        <title>The Global Catalogue of Microorganisms (GCM) 10K type strain sequencing project: providing services to taxonomists for standard genome sequencing and annotation.</title>
        <authorList>
            <consortium name="The Broad Institute Genomics Platform"/>
            <consortium name="The Broad Institute Genome Sequencing Center for Infectious Disease"/>
            <person name="Wu L."/>
            <person name="Ma J."/>
        </authorList>
    </citation>
    <scope>NUCLEOTIDE SEQUENCE [LARGE SCALE GENOMIC DNA]</scope>
    <source>
        <strain evidence="2">KCTC 42087</strain>
    </source>
</reference>
<comment type="caution">
    <text evidence="1">The sequence shown here is derived from an EMBL/GenBank/DDBJ whole genome shotgun (WGS) entry which is preliminary data.</text>
</comment>
<gene>
    <name evidence="1" type="ORF">ACFPZN_28140</name>
</gene>
<keyword evidence="1" id="KW-0238">DNA-binding</keyword>
<dbReference type="GO" id="GO:0003677">
    <property type="term" value="F:DNA binding"/>
    <property type="evidence" value="ECO:0007669"/>
    <property type="project" value="UniProtKB-KW"/>
</dbReference>
<dbReference type="Proteomes" id="UP001596074">
    <property type="component" value="Unassembled WGS sequence"/>
</dbReference>
<accession>A0ABW1A8P4</accession>
<keyword evidence="2" id="KW-1185">Reference proteome</keyword>
<evidence type="ECO:0000313" key="2">
    <source>
        <dbReference type="Proteomes" id="UP001596074"/>
    </source>
</evidence>
<name>A0ABW1A8P4_9ACTN</name>
<dbReference type="RefSeq" id="WP_378285230.1">
    <property type="nucleotide sequence ID" value="NZ_JBHSON010000042.1"/>
</dbReference>
<protein>
    <submittedName>
        <fullName evidence="1">DNA-binding protein</fullName>
    </submittedName>
</protein>
<dbReference type="InterPro" id="IPR010982">
    <property type="entry name" value="Lambda_DNA-bd_dom_sf"/>
</dbReference>
<proteinExistence type="predicted"/>
<sequence length="178" mass="19286">MGVAEDTVARNRALQTEWYGEPLGDRFRRLLDRLELSQSGLAGVLGLSPPMLSQLMSGQRAKISNPVVLHRLGLAEEFAADPGFDALPAAEVKERLRRIRGESASTTSGVRAATERVPAESPVRALQSLLRTVASANEIEHAASMIDVSYPELAEVLRIYGNGRTSEAEAHLARTLGR</sequence>